<keyword evidence="3" id="KW-0902">Two-component regulatory system</keyword>
<evidence type="ECO:0000313" key="6">
    <source>
        <dbReference type="EMBL" id="NHN31656.1"/>
    </source>
</evidence>
<dbReference type="SMART" id="SM00387">
    <property type="entry name" value="HATPase_c"/>
    <property type="match status" value="1"/>
</dbReference>
<dbReference type="Gene3D" id="3.30.565.10">
    <property type="entry name" value="Histidine kinase-like ATPase, C-terminal domain"/>
    <property type="match status" value="1"/>
</dbReference>
<dbReference type="EC" id="2.7.13.3" evidence="2"/>
<organism evidence="6 7">
    <name type="scientific">Paenibacillus agricola</name>
    <dbReference type="NCBI Taxonomy" id="2716264"/>
    <lineage>
        <taxon>Bacteria</taxon>
        <taxon>Bacillati</taxon>
        <taxon>Bacillota</taxon>
        <taxon>Bacilli</taxon>
        <taxon>Bacillales</taxon>
        <taxon>Paenibacillaceae</taxon>
        <taxon>Paenibacillus</taxon>
    </lineage>
</organism>
<keyword evidence="6" id="KW-0418">Kinase</keyword>
<dbReference type="GO" id="GO:0016301">
    <property type="term" value="F:kinase activity"/>
    <property type="evidence" value="ECO:0007669"/>
    <property type="project" value="UniProtKB-KW"/>
</dbReference>
<keyword evidence="7" id="KW-1185">Reference proteome</keyword>
<dbReference type="PANTHER" id="PTHR34220:SF7">
    <property type="entry name" value="SENSOR HISTIDINE KINASE YPDA"/>
    <property type="match status" value="1"/>
</dbReference>
<proteinExistence type="predicted"/>
<gene>
    <name evidence="6" type="ORF">G9U52_17630</name>
</gene>
<feature type="transmembrane region" description="Helical" evidence="4">
    <location>
        <begin position="294"/>
        <end position="315"/>
    </location>
</feature>
<dbReference type="RefSeq" id="WP_166151960.1">
    <property type="nucleotide sequence ID" value="NZ_JAAOIW010000006.1"/>
</dbReference>
<evidence type="ECO:0000256" key="3">
    <source>
        <dbReference type="ARBA" id="ARBA00023012"/>
    </source>
</evidence>
<evidence type="ECO:0000256" key="2">
    <source>
        <dbReference type="ARBA" id="ARBA00012438"/>
    </source>
</evidence>
<comment type="catalytic activity">
    <reaction evidence="1">
        <text>ATP + protein L-histidine = ADP + protein N-phospho-L-histidine.</text>
        <dbReference type="EC" id="2.7.13.3"/>
    </reaction>
</comment>
<accession>A0ABX0J785</accession>
<dbReference type="SUPFAM" id="SSF55874">
    <property type="entry name" value="ATPase domain of HSP90 chaperone/DNA topoisomerase II/histidine kinase"/>
    <property type="match status" value="1"/>
</dbReference>
<sequence length="594" mass="67183">MYRIIAALQLNRTRVQILIGFLLVMVVVLSVAGGLVYRSISDLLIRNAESYVGETAKQASARLDAVIAQVDSISLQLVTDARIQQLLYKAKTGEALSIDQKLSVRPILNNLMALSWLIQGIELYAGDEPLYPLENQNISERIGLETATFANIKEGQLVWAETQRKESGHLFAVRQIRLEDDYLGRGGYAVFRVTDSLLDFFNTEFPAVKGSTMHLFDRHHQLVASSSPTLLASVNSTWLTSENLQGPHSIIQIEGIDYLKIIRQSTETNWSILMLVPLDTITEGLLVLKQALLWALVVGAVLCLLLLWILSSIITKPIRRLRNKMRIPVFALPQQNDEVYFNFEMNELNISYNNLVRELHQLVKTVYEKERLNNQAEIKMLQAQIHPHFLFNTLESLYWTLIEKQEEEGAQIVIALSKLFRYTIQAGGSDDWVSLNAEIDHCQRYMEIMKYRIGPRLHWQFDINPTTHDVKLPKLLIQPLVENAIQHGIEPKVGASSLLVSIRDVEMDGNSVLSIQVKDDGVGMDQEALATLKRRLEVHNQPDTASSSSGMGLLNVQRRIKLYYGDAYGIHIESSPDLGTILDLYLPYGVERNV</sequence>
<dbReference type="InterPro" id="IPR036890">
    <property type="entry name" value="HATPase_C_sf"/>
</dbReference>
<dbReference type="InterPro" id="IPR050640">
    <property type="entry name" value="Bact_2-comp_sensor_kinase"/>
</dbReference>
<comment type="caution">
    <text evidence="6">The sequence shown here is derived from an EMBL/GenBank/DDBJ whole genome shotgun (WGS) entry which is preliminary data.</text>
</comment>
<keyword evidence="4" id="KW-1133">Transmembrane helix</keyword>
<feature type="transmembrane region" description="Helical" evidence="4">
    <location>
        <begin position="17"/>
        <end position="37"/>
    </location>
</feature>
<dbReference type="Pfam" id="PF02518">
    <property type="entry name" value="HATPase_c"/>
    <property type="match status" value="1"/>
</dbReference>
<keyword evidence="6" id="KW-0808">Transferase</keyword>
<dbReference type="InterPro" id="IPR004358">
    <property type="entry name" value="Sig_transdc_His_kin-like_C"/>
</dbReference>
<evidence type="ECO:0000259" key="5">
    <source>
        <dbReference type="SMART" id="SM00387"/>
    </source>
</evidence>
<dbReference type="Proteomes" id="UP001165962">
    <property type="component" value="Unassembled WGS sequence"/>
</dbReference>
<name>A0ABX0J785_9BACL</name>
<feature type="domain" description="Histidine kinase/HSP90-like ATPase" evidence="5">
    <location>
        <begin position="468"/>
        <end position="590"/>
    </location>
</feature>
<dbReference type="PANTHER" id="PTHR34220">
    <property type="entry name" value="SENSOR HISTIDINE KINASE YPDA"/>
    <property type="match status" value="1"/>
</dbReference>
<dbReference type="InterPro" id="IPR010559">
    <property type="entry name" value="Sig_transdc_His_kin_internal"/>
</dbReference>
<evidence type="ECO:0000256" key="1">
    <source>
        <dbReference type="ARBA" id="ARBA00000085"/>
    </source>
</evidence>
<keyword evidence="4" id="KW-0812">Transmembrane</keyword>
<dbReference type="InterPro" id="IPR003594">
    <property type="entry name" value="HATPase_dom"/>
</dbReference>
<evidence type="ECO:0000256" key="4">
    <source>
        <dbReference type="SAM" id="Phobius"/>
    </source>
</evidence>
<keyword evidence="4" id="KW-0472">Membrane</keyword>
<reference evidence="6" key="1">
    <citation type="submission" date="2020-03" db="EMBL/GenBank/DDBJ databases">
        <title>Draft sequencing of Paenibacilllus sp. S3N08.</title>
        <authorList>
            <person name="Kim D.-U."/>
        </authorList>
    </citation>
    <scope>NUCLEOTIDE SEQUENCE</scope>
    <source>
        <strain evidence="6">S3N08</strain>
    </source>
</reference>
<dbReference type="PRINTS" id="PR00344">
    <property type="entry name" value="BCTRLSENSOR"/>
</dbReference>
<protein>
    <recommendedName>
        <fullName evidence="2">histidine kinase</fullName>
        <ecNumber evidence="2">2.7.13.3</ecNumber>
    </recommendedName>
</protein>
<dbReference type="EMBL" id="JAAOIW010000006">
    <property type="protein sequence ID" value="NHN31656.1"/>
    <property type="molecule type" value="Genomic_DNA"/>
</dbReference>
<dbReference type="Pfam" id="PF06580">
    <property type="entry name" value="His_kinase"/>
    <property type="match status" value="1"/>
</dbReference>
<evidence type="ECO:0000313" key="7">
    <source>
        <dbReference type="Proteomes" id="UP001165962"/>
    </source>
</evidence>